<dbReference type="GO" id="GO:0005634">
    <property type="term" value="C:nucleus"/>
    <property type="evidence" value="ECO:0007669"/>
    <property type="project" value="UniProtKB-SubCell"/>
</dbReference>
<evidence type="ECO:0000256" key="6">
    <source>
        <dbReference type="ARBA" id="ARBA00023242"/>
    </source>
</evidence>
<dbReference type="GO" id="GO:0005737">
    <property type="term" value="C:cytoplasm"/>
    <property type="evidence" value="ECO:0007669"/>
    <property type="project" value="UniProtKB-SubCell"/>
</dbReference>
<dbReference type="RefSeq" id="XP_062878532.1">
    <property type="nucleotide sequence ID" value="XM_063022462.1"/>
</dbReference>
<keyword evidence="4" id="KW-0963">Cytoplasm</keyword>
<evidence type="ECO:0000256" key="5">
    <source>
        <dbReference type="ARBA" id="ARBA00022517"/>
    </source>
</evidence>
<dbReference type="GO" id="GO:0042254">
    <property type="term" value="P:ribosome biogenesis"/>
    <property type="evidence" value="ECO:0007669"/>
    <property type="project" value="UniProtKB-KW"/>
</dbReference>
<dbReference type="Pfam" id="PF09135">
    <property type="entry name" value="Alb1"/>
    <property type="match status" value="1"/>
</dbReference>
<feature type="compositionally biased region" description="Basic residues" evidence="7">
    <location>
        <begin position="10"/>
        <end position="30"/>
    </location>
</feature>
<keyword evidence="6" id="KW-0539">Nucleus</keyword>
<feature type="region of interest" description="Disordered" evidence="7">
    <location>
        <begin position="1"/>
        <end position="51"/>
    </location>
</feature>
<evidence type="ECO:0000256" key="3">
    <source>
        <dbReference type="ARBA" id="ARBA00022448"/>
    </source>
</evidence>
<accession>A0AAX4HCE0</accession>
<dbReference type="EMBL" id="CP138897">
    <property type="protein sequence ID" value="WPK26150.1"/>
    <property type="molecule type" value="Genomic_DNA"/>
</dbReference>
<name>A0AAX4HCE0_9ASCO</name>
<dbReference type="Proteomes" id="UP001338582">
    <property type="component" value="Chromosome 4"/>
</dbReference>
<dbReference type="AlphaFoldDB" id="A0AAX4HCE0"/>
<comment type="subcellular location">
    <subcellularLocation>
        <location evidence="2">Cytoplasm</location>
    </subcellularLocation>
    <subcellularLocation>
        <location evidence="1">Nucleus</location>
    </subcellularLocation>
</comment>
<gene>
    <name evidence="8" type="ORF">PUMCH_003497</name>
</gene>
<evidence type="ECO:0000313" key="8">
    <source>
        <dbReference type="EMBL" id="WPK26150.1"/>
    </source>
</evidence>
<evidence type="ECO:0000256" key="1">
    <source>
        <dbReference type="ARBA" id="ARBA00004123"/>
    </source>
</evidence>
<evidence type="ECO:0000313" key="9">
    <source>
        <dbReference type="Proteomes" id="UP001338582"/>
    </source>
</evidence>
<dbReference type="GeneID" id="88174561"/>
<evidence type="ECO:0000256" key="4">
    <source>
        <dbReference type="ARBA" id="ARBA00022490"/>
    </source>
</evidence>
<sequence>MASKNSINKPKGKIHAAAHSKRLNQKRAARAKLAAPTRSSHGRYNLQTVARPTDSKAMALYTGAPREQSGTTVTTSILSKKRAKKIERNARYIAQRKAQLEASRAAESGMEMDVQTIAKREKEVKPETNLDKVKKVLYRAIEEAAKEKSLGVAGEGTTLGVQAF</sequence>
<evidence type="ECO:0000256" key="7">
    <source>
        <dbReference type="SAM" id="MobiDB-lite"/>
    </source>
</evidence>
<evidence type="ECO:0008006" key="10">
    <source>
        <dbReference type="Google" id="ProtNLM"/>
    </source>
</evidence>
<dbReference type="InterPro" id="IPR022784">
    <property type="entry name" value="Ribosome_bgen_Alb1"/>
</dbReference>
<dbReference type="KEGG" id="asau:88174561"/>
<keyword evidence="5" id="KW-0690">Ribosome biogenesis</keyword>
<proteinExistence type="predicted"/>
<organism evidence="8 9">
    <name type="scientific">Australozyma saopauloensis</name>
    <dbReference type="NCBI Taxonomy" id="291208"/>
    <lineage>
        <taxon>Eukaryota</taxon>
        <taxon>Fungi</taxon>
        <taxon>Dikarya</taxon>
        <taxon>Ascomycota</taxon>
        <taxon>Saccharomycotina</taxon>
        <taxon>Pichiomycetes</taxon>
        <taxon>Metschnikowiaceae</taxon>
        <taxon>Australozyma</taxon>
    </lineage>
</organism>
<keyword evidence="3" id="KW-0813">Transport</keyword>
<reference evidence="8 9" key="1">
    <citation type="submission" date="2023-10" db="EMBL/GenBank/DDBJ databases">
        <title>Draft Genome Sequence of Candida saopaulonensis from a very Premature Infant with Sepsis.</title>
        <authorList>
            <person name="Ning Y."/>
            <person name="Dai R."/>
            <person name="Xiao M."/>
            <person name="Xu Y."/>
            <person name="Yan Q."/>
            <person name="Zhang L."/>
        </authorList>
    </citation>
    <scope>NUCLEOTIDE SEQUENCE [LARGE SCALE GENOMIC DNA]</scope>
    <source>
        <strain evidence="8 9">19XY460</strain>
    </source>
</reference>
<keyword evidence="9" id="KW-1185">Reference proteome</keyword>
<evidence type="ECO:0000256" key="2">
    <source>
        <dbReference type="ARBA" id="ARBA00004496"/>
    </source>
</evidence>
<protein>
    <recommendedName>
        <fullName evidence="10">Ribosome biogenesis protein ALB1</fullName>
    </recommendedName>
</protein>